<gene>
    <name evidence="2" type="ORF">M5K25_001551</name>
</gene>
<comment type="caution">
    <text evidence="2">The sequence shown here is derived from an EMBL/GenBank/DDBJ whole genome shotgun (WGS) entry which is preliminary data.</text>
</comment>
<evidence type="ECO:0000313" key="3">
    <source>
        <dbReference type="Proteomes" id="UP001552299"/>
    </source>
</evidence>
<feature type="compositionally biased region" description="Polar residues" evidence="1">
    <location>
        <begin position="231"/>
        <end position="251"/>
    </location>
</feature>
<dbReference type="Proteomes" id="UP001552299">
    <property type="component" value="Unassembled WGS sequence"/>
</dbReference>
<feature type="region of interest" description="Disordered" evidence="1">
    <location>
        <begin position="92"/>
        <end position="112"/>
    </location>
</feature>
<accession>A0ABD0VYB8</accession>
<organism evidence="2 3">
    <name type="scientific">Dendrobium thyrsiflorum</name>
    <name type="common">Pinecone-like raceme dendrobium</name>
    <name type="synonym">Orchid</name>
    <dbReference type="NCBI Taxonomy" id="117978"/>
    <lineage>
        <taxon>Eukaryota</taxon>
        <taxon>Viridiplantae</taxon>
        <taxon>Streptophyta</taxon>
        <taxon>Embryophyta</taxon>
        <taxon>Tracheophyta</taxon>
        <taxon>Spermatophyta</taxon>
        <taxon>Magnoliopsida</taxon>
        <taxon>Liliopsida</taxon>
        <taxon>Asparagales</taxon>
        <taxon>Orchidaceae</taxon>
        <taxon>Epidendroideae</taxon>
        <taxon>Malaxideae</taxon>
        <taxon>Dendrobiinae</taxon>
        <taxon>Dendrobium</taxon>
    </lineage>
</organism>
<keyword evidence="3" id="KW-1185">Reference proteome</keyword>
<proteinExistence type="predicted"/>
<dbReference type="AlphaFoldDB" id="A0ABD0VYB8"/>
<evidence type="ECO:0000256" key="1">
    <source>
        <dbReference type="SAM" id="MobiDB-lite"/>
    </source>
</evidence>
<name>A0ABD0VYB8_DENTH</name>
<feature type="region of interest" description="Disordered" evidence="1">
    <location>
        <begin position="228"/>
        <end position="308"/>
    </location>
</feature>
<reference evidence="2 3" key="1">
    <citation type="journal article" date="2024" name="Plant Biotechnol. J.">
        <title>Dendrobium thyrsiflorum genome and its molecular insights into genes involved in important horticultural traits.</title>
        <authorList>
            <person name="Chen B."/>
            <person name="Wang J.Y."/>
            <person name="Zheng P.J."/>
            <person name="Li K.L."/>
            <person name="Liang Y.M."/>
            <person name="Chen X.F."/>
            <person name="Zhang C."/>
            <person name="Zhao X."/>
            <person name="He X."/>
            <person name="Zhang G.Q."/>
            <person name="Liu Z.J."/>
            <person name="Xu Q."/>
        </authorList>
    </citation>
    <scope>NUCLEOTIDE SEQUENCE [LARGE SCALE GENOMIC DNA]</scope>
    <source>
        <strain evidence="2">GZMU011</strain>
    </source>
</reference>
<evidence type="ECO:0000313" key="2">
    <source>
        <dbReference type="EMBL" id="KAL0927386.1"/>
    </source>
</evidence>
<sequence length="467" mass="52611">MFQARVRVLRSRLSLTYIHSLETPSPSIALSTSVSPSAPTARRRSPYKVFFFFLFHHYTVMAENPSSFLRQRTATHSSFTRQRTATIFLHPAENRNNLPSPGREPQQSSFTRQRTATIFLHPAENRNTLPYPAENRYPFSPLPGEGREPGTMLTYSTQKPPEMMGRDLEKIRRSSLLGNLCLSFCSHSKAEKPLQSLLFLPFSPLHGDGREPVFLPPAENRNSLFLHPAENRNNLPSPGREPQQSSFTRQRTAIIFLHPAENRNNLPSPGREPQHSSLSAENRYPFSPLPGEGREPGTMLTYSTRKPPEMMGRDLEKIRRSSLLGNLFAVQTFPAAISDILVSPTWPRSAVFNLDSSLSVSHCLVMDPEQLSKTLDLLVGQMGVISQQLKENQSDLAELRRQTTERFDNLERGSVWSGVLCMEKQHPQSAVMPYGASLGTKLSYMYTNDKLLLHQHSIGTCRKVGTA</sequence>
<protein>
    <submittedName>
        <fullName evidence="2">Uncharacterized protein</fullName>
    </submittedName>
</protein>
<feature type="compositionally biased region" description="Polar residues" evidence="1">
    <location>
        <begin position="94"/>
        <end position="112"/>
    </location>
</feature>
<dbReference type="EMBL" id="JANQDX010000002">
    <property type="protein sequence ID" value="KAL0927386.1"/>
    <property type="molecule type" value="Genomic_DNA"/>
</dbReference>